<dbReference type="STRING" id="1054147.F4Q6H3"/>
<organism evidence="9 10">
    <name type="scientific">Cavenderia fasciculata</name>
    <name type="common">Slime mold</name>
    <name type="synonym">Dictyostelium fasciculatum</name>
    <dbReference type="NCBI Taxonomy" id="261658"/>
    <lineage>
        <taxon>Eukaryota</taxon>
        <taxon>Amoebozoa</taxon>
        <taxon>Evosea</taxon>
        <taxon>Eumycetozoa</taxon>
        <taxon>Dictyostelia</taxon>
        <taxon>Acytosteliales</taxon>
        <taxon>Cavenderiaceae</taxon>
        <taxon>Cavenderia</taxon>
    </lineage>
</organism>
<evidence type="ECO:0000256" key="6">
    <source>
        <dbReference type="ARBA" id="ARBA00023136"/>
    </source>
</evidence>
<feature type="compositionally biased region" description="Low complexity" evidence="7">
    <location>
        <begin position="270"/>
        <end position="282"/>
    </location>
</feature>
<feature type="domain" description="Golgin subfamily A member 7/ERF4" evidence="8">
    <location>
        <begin position="28"/>
        <end position="139"/>
    </location>
</feature>
<keyword evidence="9" id="KW-0808">Transferase</keyword>
<evidence type="ECO:0000256" key="7">
    <source>
        <dbReference type="SAM" id="MobiDB-lite"/>
    </source>
</evidence>
<dbReference type="GO" id="GO:0016301">
    <property type="term" value="F:kinase activity"/>
    <property type="evidence" value="ECO:0007669"/>
    <property type="project" value="UniProtKB-KW"/>
</dbReference>
<keyword evidence="6" id="KW-0472">Membrane</keyword>
<evidence type="ECO:0000259" key="8">
    <source>
        <dbReference type="Pfam" id="PF10256"/>
    </source>
</evidence>
<comment type="subunit">
    <text evidence="3">Interacts with ERF2.</text>
</comment>
<dbReference type="AlphaFoldDB" id="F4Q6H3"/>
<evidence type="ECO:0000256" key="5">
    <source>
        <dbReference type="ARBA" id="ARBA00022824"/>
    </source>
</evidence>
<gene>
    <name evidence="9" type="ORF">DFA_09021</name>
</gene>
<feature type="compositionally biased region" description="Low complexity" evidence="7">
    <location>
        <begin position="153"/>
        <end position="243"/>
    </location>
</feature>
<dbReference type="KEGG" id="dfa:DFA_09021"/>
<evidence type="ECO:0000256" key="2">
    <source>
        <dbReference type="ARBA" id="ARBA00007732"/>
    </source>
</evidence>
<evidence type="ECO:0000256" key="4">
    <source>
        <dbReference type="ARBA" id="ARBA00018463"/>
    </source>
</evidence>
<dbReference type="Proteomes" id="UP000007797">
    <property type="component" value="Unassembled WGS sequence"/>
</dbReference>
<accession>F4Q6H3</accession>
<comment type="subcellular location">
    <subcellularLocation>
        <location evidence="1">Endoplasmic reticulum membrane</location>
        <topology evidence="1">Peripheral membrane protein</topology>
    </subcellularLocation>
</comment>
<keyword evidence="10" id="KW-1185">Reference proteome</keyword>
<feature type="compositionally biased region" description="Acidic residues" evidence="7">
    <location>
        <begin position="259"/>
        <end position="269"/>
    </location>
</feature>
<evidence type="ECO:0000313" key="10">
    <source>
        <dbReference type="Proteomes" id="UP000007797"/>
    </source>
</evidence>
<dbReference type="PANTHER" id="PTHR13254:SF0">
    <property type="entry name" value="GOLGIN SUBFAMILY A MEMBER 7_ERF4 DOMAIN-CONTAINING PROTEIN"/>
    <property type="match status" value="1"/>
</dbReference>
<evidence type="ECO:0000313" key="9">
    <source>
        <dbReference type="EMBL" id="EGG16483.1"/>
    </source>
</evidence>
<name>F4Q6H3_CACFS</name>
<dbReference type="GeneID" id="14868470"/>
<dbReference type="RefSeq" id="XP_004354883.1">
    <property type="nucleotide sequence ID" value="XM_004354831.1"/>
</dbReference>
<dbReference type="GO" id="GO:0002178">
    <property type="term" value="C:palmitoyltransferase complex"/>
    <property type="evidence" value="ECO:0007669"/>
    <property type="project" value="TreeGrafter"/>
</dbReference>
<keyword evidence="9" id="KW-0418">Kinase</keyword>
<dbReference type="EMBL" id="GL883023">
    <property type="protein sequence ID" value="EGG16483.1"/>
    <property type="molecule type" value="Genomic_DNA"/>
</dbReference>
<dbReference type="OMA" id="PMSNGFL"/>
<dbReference type="InterPro" id="IPR019383">
    <property type="entry name" value="Golgin_A_7/ERF4"/>
</dbReference>
<proteinExistence type="inferred from homology"/>
<protein>
    <recommendedName>
        <fullName evidence="4">Ras modification protein ERF4</fullName>
    </recommendedName>
</protein>
<sequence>MSGQPHLHTSPPPPPTTASMNSNNYMTVTVQRDYKEYITRFERELPNELTGKVTQGEFNYTIDNINKLLARAEDIDARSVYEECIGCLTFFSIFLWYKDKYSKCVHKITKFIQEQNKTVYNNKGISWLNPMSNGFLKIEILVQTSSPYQSNISPPFSSSATSISTSTISPTSTKSLTSTGSTCQSTPNNNNIHVNNINNNNNQNQNQNQIIPPISASSLNRNNNNNTEESSTNNNNNQASGSSSHEKQTDTIINITNQEDSDSDSDSDPDFYQSSFPSSGNK</sequence>
<comment type="similarity">
    <text evidence="2">Belongs to the ERF4 family.</text>
</comment>
<reference evidence="10" key="1">
    <citation type="journal article" date="2011" name="Genome Res.">
        <title>Phylogeny-wide analysis of social amoeba genomes highlights ancient origins for complex intercellular communication.</title>
        <authorList>
            <person name="Heidel A.J."/>
            <person name="Lawal H.M."/>
            <person name="Felder M."/>
            <person name="Schilde C."/>
            <person name="Helps N.R."/>
            <person name="Tunggal B."/>
            <person name="Rivero F."/>
            <person name="John U."/>
            <person name="Schleicher M."/>
            <person name="Eichinger L."/>
            <person name="Platzer M."/>
            <person name="Noegel A.A."/>
            <person name="Schaap P."/>
            <person name="Gloeckner G."/>
        </authorList>
    </citation>
    <scope>NUCLEOTIDE SEQUENCE [LARGE SCALE GENOMIC DNA]</scope>
    <source>
        <strain evidence="10">SH3</strain>
    </source>
</reference>
<dbReference type="OrthoDB" id="2190159at2759"/>
<feature type="region of interest" description="Disordered" evidence="7">
    <location>
        <begin position="1"/>
        <end position="23"/>
    </location>
</feature>
<evidence type="ECO:0000256" key="1">
    <source>
        <dbReference type="ARBA" id="ARBA00004406"/>
    </source>
</evidence>
<evidence type="ECO:0000256" key="3">
    <source>
        <dbReference type="ARBA" id="ARBA00011396"/>
    </source>
</evidence>
<dbReference type="GO" id="GO:0005789">
    <property type="term" value="C:endoplasmic reticulum membrane"/>
    <property type="evidence" value="ECO:0007669"/>
    <property type="project" value="UniProtKB-SubCell"/>
</dbReference>
<dbReference type="PANTHER" id="PTHR13254">
    <property type="entry name" value="GOLGI AUTOANTIGEN, GOLGIN SUBFAMILY A, 7"/>
    <property type="match status" value="1"/>
</dbReference>
<dbReference type="GO" id="GO:0006612">
    <property type="term" value="P:protein targeting to membrane"/>
    <property type="evidence" value="ECO:0007669"/>
    <property type="project" value="TreeGrafter"/>
</dbReference>
<feature type="region of interest" description="Disordered" evidence="7">
    <location>
        <begin position="153"/>
        <end position="282"/>
    </location>
</feature>
<keyword evidence="5" id="KW-0256">Endoplasmic reticulum</keyword>
<dbReference type="InterPro" id="IPR051371">
    <property type="entry name" value="Ras_palmitoyltransferase"/>
</dbReference>
<dbReference type="Pfam" id="PF10256">
    <property type="entry name" value="Erf4"/>
    <property type="match status" value="1"/>
</dbReference>